<accession>A0ACC2C3A6</accession>
<comment type="caution">
    <text evidence="1">The sequence shown here is derived from an EMBL/GenBank/DDBJ whole genome shotgun (WGS) entry which is preliminary data.</text>
</comment>
<gene>
    <name evidence="1" type="ORF">O6H91_12G072900</name>
</gene>
<sequence length="635" mass="71407">MNRKRSIDVQWCQIDLKTRRALTNPYSSIHKQSQVVATDVPTDVVVYASGTSFSLHKFPLVARSGLIRKLVAEARDSELSQLDFPEIPGGAEAFELATKFCYGINIEITISNVAMLRCVAEYLEMTDVYTEKNLVTRAETFLSEVGTQSLTSAVVVLHTCEDLLPMAEELKIVSRCIDAAASKALLDQVTPKLSRSEFSNSGRINGKVNFSIQPKGGGPLITSWAEELSILRLDFYQRVLAAMRSRGVRPESIWETLVHYAQCSIKGLNIKQISGLDSTMQAKIHDSSTPLEHEQRILVETLVSLLPSDRNPSSCSFLFSLLRTAIILDTTVACRLDLERRISMQLEQATLDDILVPSFSYNGDTVFDVDLMHRLVVSFLQQQENEEFHNAQGVYDSDDLSSPSQSAILKVGRLLDSYLAEIAPDANLKLNKFVDLAEVLPEYSRTVDDGLYRAIDIYLKAHPSLNDVDRKKLCKLMDPQKLSQEACAHAAQNERLHVQFMVQVLYFEQLRLRTALANSFGEGEQLGKFSSRINSGQVSAADSPRDSYAFLRRENRELKLELARMRTRLSDLEKDHVRMKQDIEKPPSVANNKIFQAVSKKLGKLNPFVRNSSKEPKNISTPDLTNSRRRRHSMS</sequence>
<proteinExistence type="predicted"/>
<evidence type="ECO:0000313" key="1">
    <source>
        <dbReference type="EMBL" id="KAJ7536534.1"/>
    </source>
</evidence>
<keyword evidence="2" id="KW-1185">Reference proteome</keyword>
<organism evidence="1 2">
    <name type="scientific">Diphasiastrum complanatum</name>
    <name type="common">Issler's clubmoss</name>
    <name type="synonym">Lycopodium complanatum</name>
    <dbReference type="NCBI Taxonomy" id="34168"/>
    <lineage>
        <taxon>Eukaryota</taxon>
        <taxon>Viridiplantae</taxon>
        <taxon>Streptophyta</taxon>
        <taxon>Embryophyta</taxon>
        <taxon>Tracheophyta</taxon>
        <taxon>Lycopodiopsida</taxon>
        <taxon>Lycopodiales</taxon>
        <taxon>Lycopodiaceae</taxon>
        <taxon>Lycopodioideae</taxon>
        <taxon>Diphasiastrum</taxon>
    </lineage>
</organism>
<evidence type="ECO:0000313" key="2">
    <source>
        <dbReference type="Proteomes" id="UP001162992"/>
    </source>
</evidence>
<dbReference type="Proteomes" id="UP001162992">
    <property type="component" value="Chromosome 12"/>
</dbReference>
<dbReference type="EMBL" id="CM055103">
    <property type="protein sequence ID" value="KAJ7536534.1"/>
    <property type="molecule type" value="Genomic_DNA"/>
</dbReference>
<name>A0ACC2C3A6_DIPCM</name>
<protein>
    <submittedName>
        <fullName evidence="1">Uncharacterized protein</fullName>
    </submittedName>
</protein>
<reference evidence="2" key="1">
    <citation type="journal article" date="2024" name="Proc. Natl. Acad. Sci. U.S.A.">
        <title>Extraordinary preservation of gene collinearity over three hundred million years revealed in homosporous lycophytes.</title>
        <authorList>
            <person name="Li C."/>
            <person name="Wickell D."/>
            <person name="Kuo L.Y."/>
            <person name="Chen X."/>
            <person name="Nie B."/>
            <person name="Liao X."/>
            <person name="Peng D."/>
            <person name="Ji J."/>
            <person name="Jenkins J."/>
            <person name="Williams M."/>
            <person name="Shu S."/>
            <person name="Plott C."/>
            <person name="Barry K."/>
            <person name="Rajasekar S."/>
            <person name="Grimwood J."/>
            <person name="Han X."/>
            <person name="Sun S."/>
            <person name="Hou Z."/>
            <person name="He W."/>
            <person name="Dai G."/>
            <person name="Sun C."/>
            <person name="Schmutz J."/>
            <person name="Leebens-Mack J.H."/>
            <person name="Li F.W."/>
            <person name="Wang L."/>
        </authorList>
    </citation>
    <scope>NUCLEOTIDE SEQUENCE [LARGE SCALE GENOMIC DNA]</scope>
    <source>
        <strain evidence="2">cv. PW_Plant_1</strain>
    </source>
</reference>